<keyword evidence="2" id="KW-0812">Transmembrane</keyword>
<feature type="compositionally biased region" description="Polar residues" evidence="1">
    <location>
        <begin position="38"/>
        <end position="49"/>
    </location>
</feature>
<organism evidence="3 4">
    <name type="scientific">Sporocytophaga myxococcoides</name>
    <dbReference type="NCBI Taxonomy" id="153721"/>
    <lineage>
        <taxon>Bacteria</taxon>
        <taxon>Pseudomonadati</taxon>
        <taxon>Bacteroidota</taxon>
        <taxon>Cytophagia</taxon>
        <taxon>Cytophagales</taxon>
        <taxon>Cytophagaceae</taxon>
        <taxon>Sporocytophaga</taxon>
    </lineage>
</organism>
<keyword evidence="2" id="KW-1133">Transmembrane helix</keyword>
<protein>
    <submittedName>
        <fullName evidence="3">Uncharacterized protein</fullName>
    </submittedName>
</protein>
<sequence>MKEMKKINIVTSVIGFAFIGGIYLSGCEERKTEAGHSDSATSMYSQQENQNKKETSKAEMEEEKEKLENKIEALEKKADKKADKGSKVMKQKFTALKKEVQGYNIDSTKADAEEGWTRFKLKVETAVDSLEKKI</sequence>
<proteinExistence type="predicted"/>
<evidence type="ECO:0000256" key="2">
    <source>
        <dbReference type="SAM" id="Phobius"/>
    </source>
</evidence>
<name>A0A098LLM2_9BACT</name>
<dbReference type="Proteomes" id="UP000030185">
    <property type="component" value="Unassembled WGS sequence"/>
</dbReference>
<dbReference type="AlphaFoldDB" id="A0A098LLM2"/>
<keyword evidence="2" id="KW-0472">Membrane</keyword>
<dbReference type="EMBL" id="BBLT01000010">
    <property type="protein sequence ID" value="GAL87048.1"/>
    <property type="molecule type" value="Genomic_DNA"/>
</dbReference>
<feature type="transmembrane region" description="Helical" evidence="2">
    <location>
        <begin position="7"/>
        <end position="26"/>
    </location>
</feature>
<evidence type="ECO:0000313" key="3">
    <source>
        <dbReference type="EMBL" id="GAL87048.1"/>
    </source>
</evidence>
<accession>A0A098LLM2</accession>
<keyword evidence="4" id="KW-1185">Reference proteome</keyword>
<evidence type="ECO:0000313" key="4">
    <source>
        <dbReference type="Proteomes" id="UP000030185"/>
    </source>
</evidence>
<evidence type="ECO:0000256" key="1">
    <source>
        <dbReference type="SAM" id="MobiDB-lite"/>
    </source>
</evidence>
<gene>
    <name evidence="3" type="ORF">MYP_4278</name>
</gene>
<dbReference type="STRING" id="153721.MYP_4278"/>
<comment type="caution">
    <text evidence="3">The sequence shown here is derived from an EMBL/GenBank/DDBJ whole genome shotgun (WGS) entry which is preliminary data.</text>
</comment>
<reference evidence="3 4" key="1">
    <citation type="submission" date="2014-09" db="EMBL/GenBank/DDBJ databases">
        <title>Sporocytophaga myxococcoides PG-01 genome sequencing.</title>
        <authorList>
            <person name="Liu L."/>
            <person name="Gao P.J."/>
            <person name="Chen G.J."/>
            <person name="Wang L.S."/>
        </authorList>
    </citation>
    <scope>NUCLEOTIDE SEQUENCE [LARGE SCALE GENOMIC DNA]</scope>
    <source>
        <strain evidence="3 4">PG-01</strain>
    </source>
</reference>
<feature type="compositionally biased region" description="Basic and acidic residues" evidence="1">
    <location>
        <begin position="50"/>
        <end position="71"/>
    </location>
</feature>
<feature type="region of interest" description="Disordered" evidence="1">
    <location>
        <begin position="30"/>
        <end position="71"/>
    </location>
</feature>